<organism evidence="5 6">
    <name type="scientific">Dorea phocaeensis</name>
    <dbReference type="NCBI Taxonomy" id="2040291"/>
    <lineage>
        <taxon>Bacteria</taxon>
        <taxon>Bacillati</taxon>
        <taxon>Bacillota</taxon>
        <taxon>Clostridia</taxon>
        <taxon>Lachnospirales</taxon>
        <taxon>Lachnospiraceae</taxon>
        <taxon>Dorea</taxon>
    </lineage>
</organism>
<dbReference type="InterPro" id="IPR050559">
    <property type="entry name" value="P-Pant_transferase_sf"/>
</dbReference>
<dbReference type="PANTHER" id="PTHR12215:SF10">
    <property type="entry name" value="L-AMINOADIPATE-SEMIALDEHYDE DEHYDROGENASE-PHOSPHOPANTETHEINYL TRANSFERASE"/>
    <property type="match status" value="1"/>
</dbReference>
<dbReference type="GO" id="GO:0019878">
    <property type="term" value="P:lysine biosynthetic process via aminoadipic acid"/>
    <property type="evidence" value="ECO:0007669"/>
    <property type="project" value="TreeGrafter"/>
</dbReference>
<comment type="caution">
    <text evidence="5">The sequence shown here is derived from an EMBL/GenBank/DDBJ whole genome shotgun (WGS) entry which is preliminary data.</text>
</comment>
<evidence type="ECO:0000256" key="2">
    <source>
        <dbReference type="ARBA" id="ARBA00022679"/>
    </source>
</evidence>
<dbReference type="SUPFAM" id="SSF56214">
    <property type="entry name" value="4'-phosphopantetheinyl transferase"/>
    <property type="match status" value="1"/>
</dbReference>
<dbReference type="Gene3D" id="3.90.470.20">
    <property type="entry name" value="4'-phosphopantetheinyl transferase domain"/>
    <property type="match status" value="1"/>
</dbReference>
<evidence type="ECO:0000313" key="4">
    <source>
        <dbReference type="EMBL" id="NSK14874.1"/>
    </source>
</evidence>
<reference evidence="5" key="2">
    <citation type="submission" date="2020-02" db="EMBL/GenBank/DDBJ databases">
        <authorList>
            <person name="Littmann E."/>
            <person name="Sorbara M."/>
        </authorList>
    </citation>
    <scope>NUCLEOTIDE SEQUENCE</scope>
    <source>
        <strain evidence="5">MSK.17.11</strain>
        <strain evidence="4">MSK.17.38</strain>
    </source>
</reference>
<dbReference type="InterPro" id="IPR008278">
    <property type="entry name" value="4-PPantetheinyl_Trfase_dom"/>
</dbReference>
<proteinExistence type="inferred from homology"/>
<dbReference type="AlphaFoldDB" id="A0A850HHL9"/>
<accession>A0A850HHL9</accession>
<protein>
    <submittedName>
        <fullName evidence="5">4'-phosphopantetheinyl transferase superfamily protein</fullName>
    </submittedName>
</protein>
<dbReference type="GO" id="GO:0005829">
    <property type="term" value="C:cytosol"/>
    <property type="evidence" value="ECO:0007669"/>
    <property type="project" value="TreeGrafter"/>
</dbReference>
<feature type="domain" description="4'-phosphopantetheinyl transferase" evidence="3">
    <location>
        <begin position="105"/>
        <end position="208"/>
    </location>
</feature>
<dbReference type="PANTHER" id="PTHR12215">
    <property type="entry name" value="PHOSPHOPANTETHEINE TRANSFERASE"/>
    <property type="match status" value="1"/>
</dbReference>
<dbReference type="EMBL" id="JAAIUO010000005">
    <property type="protein sequence ID" value="NSK14874.1"/>
    <property type="molecule type" value="Genomic_DNA"/>
</dbReference>
<sequence>MVRVYLAEIAPLLIEETYQKYFRELPLWRQEKALRIRDAKGRARSVGAWALWQKVQKERGLEETSAFNLSHSGKYVLCACSEREVSSDQVGESNKIVQVNGGCKIGCDLEMVRKIRLPMAKRFFCPAEYEWIAGHKTEQAEWFFRYWVLKESFMKATRRGMGLDTRSFEIGWNEKMQPVLLRKPEEYGENYVYKEYEFRPKEVKIAVCTTDLEIDEKLHIRTF</sequence>
<dbReference type="GO" id="GO:0000287">
    <property type="term" value="F:magnesium ion binding"/>
    <property type="evidence" value="ECO:0007669"/>
    <property type="project" value="InterPro"/>
</dbReference>
<dbReference type="Proteomes" id="UP000528555">
    <property type="component" value="Unassembled WGS sequence"/>
</dbReference>
<dbReference type="GO" id="GO:0008897">
    <property type="term" value="F:holo-[acyl-carrier-protein] synthase activity"/>
    <property type="evidence" value="ECO:0007669"/>
    <property type="project" value="InterPro"/>
</dbReference>
<evidence type="ECO:0000256" key="1">
    <source>
        <dbReference type="ARBA" id="ARBA00010990"/>
    </source>
</evidence>
<dbReference type="InterPro" id="IPR037143">
    <property type="entry name" value="4-PPantetheinyl_Trfase_dom_sf"/>
</dbReference>
<gene>
    <name evidence="5" type="ORF">G5A66_08315</name>
    <name evidence="4" type="ORF">G5A75_08335</name>
</gene>
<reference evidence="6 7" key="1">
    <citation type="journal article" date="2020" name="Cell Host Microbe">
        <title>Functional and Genomic Variation between Human-Derived Isolates of Lachnospiraceae Reveals Inter- and Intra-Species Diversity.</title>
        <authorList>
            <person name="Sorbara M.T."/>
            <person name="Littmann E.R."/>
            <person name="Fontana E."/>
            <person name="Moody T.U."/>
            <person name="Kohout C.E."/>
            <person name="Gjonbalaj M."/>
            <person name="Eaton V."/>
            <person name="Seok R."/>
            <person name="Leiner I.M."/>
            <person name="Pamer E.G."/>
        </authorList>
    </citation>
    <scope>NUCLEOTIDE SEQUENCE [LARGE SCALE GENOMIC DNA]</scope>
    <source>
        <strain evidence="5 6">MSK.17.11</strain>
        <strain evidence="4 7">MSK.17.38</strain>
    </source>
</reference>
<evidence type="ECO:0000313" key="6">
    <source>
        <dbReference type="Proteomes" id="UP000528555"/>
    </source>
</evidence>
<dbReference type="RefSeq" id="WP_101695189.1">
    <property type="nucleotide sequence ID" value="NZ_JAAITX010000005.1"/>
</dbReference>
<evidence type="ECO:0000259" key="3">
    <source>
        <dbReference type="Pfam" id="PF01648"/>
    </source>
</evidence>
<dbReference type="OrthoDB" id="9808281at2"/>
<dbReference type="EMBL" id="JAAITX010000005">
    <property type="protein sequence ID" value="NVH58648.1"/>
    <property type="molecule type" value="Genomic_DNA"/>
</dbReference>
<name>A0A850HHL9_9FIRM</name>
<dbReference type="Pfam" id="PF01648">
    <property type="entry name" value="ACPS"/>
    <property type="match status" value="1"/>
</dbReference>
<comment type="similarity">
    <text evidence="1">Belongs to the P-Pant transferase superfamily. Gsp/Sfp/HetI/AcpT family.</text>
</comment>
<dbReference type="Proteomes" id="UP000701680">
    <property type="component" value="Unassembled WGS sequence"/>
</dbReference>
<evidence type="ECO:0000313" key="5">
    <source>
        <dbReference type="EMBL" id="NVH58648.1"/>
    </source>
</evidence>
<keyword evidence="2 5" id="KW-0808">Transferase</keyword>
<evidence type="ECO:0000313" key="7">
    <source>
        <dbReference type="Proteomes" id="UP000701680"/>
    </source>
</evidence>
<keyword evidence="6" id="KW-1185">Reference proteome</keyword>